<dbReference type="GO" id="GO:0000025">
    <property type="term" value="P:maltose catabolic process"/>
    <property type="evidence" value="ECO:0007669"/>
    <property type="project" value="TreeGrafter"/>
</dbReference>
<dbReference type="Gene3D" id="3.20.20.80">
    <property type="entry name" value="Glycosidases"/>
    <property type="match status" value="1"/>
</dbReference>
<reference evidence="5" key="1">
    <citation type="submission" date="2023-04" db="EMBL/GenBank/DDBJ databases">
        <title>Aspergillus oryzae NBRC 4228.</title>
        <authorList>
            <person name="Ichikawa N."/>
            <person name="Sato H."/>
            <person name="Tonouchi N."/>
        </authorList>
    </citation>
    <scope>NUCLEOTIDE SEQUENCE</scope>
    <source>
        <strain evidence="5">NBRC 4228</strain>
    </source>
</reference>
<dbReference type="GO" id="GO:0004574">
    <property type="term" value="F:oligo-1,6-glucosidase activity"/>
    <property type="evidence" value="ECO:0007669"/>
    <property type="project" value="TreeGrafter"/>
</dbReference>
<dbReference type="Pfam" id="PF00128">
    <property type="entry name" value="Alpha-amylase"/>
    <property type="match status" value="1"/>
</dbReference>
<dbReference type="PANTHER" id="PTHR10357">
    <property type="entry name" value="ALPHA-AMYLASE FAMILY MEMBER"/>
    <property type="match status" value="1"/>
</dbReference>
<sequence length="122" mass="13644">MATQHKTQSSPVNAAWWKEASVYQIYPASFKDSNGDGIGDIPGIISELDYLKALGIDLVWLSPILQSPQVDMGYDVSDYYRIHPPYGTVEDVDALIQGLHQRGMRYVMDLVVNHTSDQVSDE</sequence>
<dbReference type="PANTHER" id="PTHR10357:SF232">
    <property type="entry name" value="GLYCOSYL HYDROLASE FAMILY 13 CATALYTIC DOMAIN-CONTAINING PROTEIN"/>
    <property type="match status" value="1"/>
</dbReference>
<dbReference type="SUPFAM" id="SSF51445">
    <property type="entry name" value="(Trans)glycosidases"/>
    <property type="match status" value="1"/>
</dbReference>
<dbReference type="GO" id="GO:0004556">
    <property type="term" value="F:alpha-amylase activity"/>
    <property type="evidence" value="ECO:0007669"/>
    <property type="project" value="TreeGrafter"/>
</dbReference>
<evidence type="ECO:0000256" key="3">
    <source>
        <dbReference type="ARBA" id="ARBA00023295"/>
    </source>
</evidence>
<dbReference type="GO" id="GO:0005987">
    <property type="term" value="P:sucrose catabolic process"/>
    <property type="evidence" value="ECO:0007669"/>
    <property type="project" value="TreeGrafter"/>
</dbReference>
<evidence type="ECO:0000256" key="2">
    <source>
        <dbReference type="ARBA" id="ARBA00022801"/>
    </source>
</evidence>
<evidence type="ECO:0000256" key="1">
    <source>
        <dbReference type="ARBA" id="ARBA00008061"/>
    </source>
</evidence>
<feature type="domain" description="Glycosyl hydrolase family 13 catalytic" evidence="4">
    <location>
        <begin position="24"/>
        <end position="119"/>
    </location>
</feature>
<comment type="caution">
    <text evidence="5">The sequence shown here is derived from an EMBL/GenBank/DDBJ whole genome shotgun (WGS) entry which is preliminary data.</text>
</comment>
<dbReference type="EMBL" id="BSYA01000071">
    <property type="protein sequence ID" value="GMG30507.1"/>
    <property type="molecule type" value="Genomic_DNA"/>
</dbReference>
<comment type="similarity">
    <text evidence="1">Belongs to the glycosyl hydrolase 13 family.</text>
</comment>
<dbReference type="InterPro" id="IPR006047">
    <property type="entry name" value="GH13_cat_dom"/>
</dbReference>
<proteinExistence type="inferred from homology"/>
<evidence type="ECO:0000313" key="5">
    <source>
        <dbReference type="EMBL" id="GMG30507.1"/>
    </source>
</evidence>
<dbReference type="InterPro" id="IPR017853">
    <property type="entry name" value="GH"/>
</dbReference>
<accession>A0AAN5BSH4</accession>
<protein>
    <submittedName>
        <fullName evidence="5">Unnamed protein product</fullName>
    </submittedName>
</protein>
<dbReference type="AlphaFoldDB" id="A0AAN5BSH4"/>
<name>A0AAN5BSH4_ASPOZ</name>
<evidence type="ECO:0000313" key="6">
    <source>
        <dbReference type="Proteomes" id="UP001165205"/>
    </source>
</evidence>
<dbReference type="FunFam" id="3.20.20.80:FF:000064">
    <property type="entry name" value="Oligo-1,6-glucosidase"/>
    <property type="match status" value="1"/>
</dbReference>
<evidence type="ECO:0000259" key="4">
    <source>
        <dbReference type="Pfam" id="PF00128"/>
    </source>
</evidence>
<gene>
    <name evidence="5" type="ORF">Aory04_000656900</name>
</gene>
<organism evidence="5 6">
    <name type="scientific">Aspergillus oryzae</name>
    <name type="common">Yellow koji mold</name>
    <dbReference type="NCBI Taxonomy" id="5062"/>
    <lineage>
        <taxon>Eukaryota</taxon>
        <taxon>Fungi</taxon>
        <taxon>Dikarya</taxon>
        <taxon>Ascomycota</taxon>
        <taxon>Pezizomycotina</taxon>
        <taxon>Eurotiomycetes</taxon>
        <taxon>Eurotiomycetidae</taxon>
        <taxon>Eurotiales</taxon>
        <taxon>Aspergillaceae</taxon>
        <taxon>Aspergillus</taxon>
        <taxon>Aspergillus subgen. Circumdati</taxon>
    </lineage>
</organism>
<dbReference type="GO" id="GO:0004575">
    <property type="term" value="F:sucrose alpha-glucosidase activity"/>
    <property type="evidence" value="ECO:0007669"/>
    <property type="project" value="TreeGrafter"/>
</dbReference>
<dbReference type="GO" id="GO:0033934">
    <property type="term" value="F:glucan 1,4-alpha-maltotriohydrolase activity"/>
    <property type="evidence" value="ECO:0007669"/>
    <property type="project" value="TreeGrafter"/>
</dbReference>
<keyword evidence="3" id="KW-0326">Glycosidase</keyword>
<dbReference type="Proteomes" id="UP001165205">
    <property type="component" value="Unassembled WGS sequence"/>
</dbReference>
<keyword evidence="2" id="KW-0378">Hydrolase</keyword>